<gene>
    <name evidence="2" type="ordered locus">Weevi_1194</name>
</gene>
<protein>
    <recommendedName>
        <fullName evidence="4">Porin</fullName>
    </recommendedName>
</protein>
<dbReference type="InterPro" id="IPR025631">
    <property type="entry name" value="Porin_10"/>
</dbReference>
<reference evidence="2 3" key="1">
    <citation type="journal article" date="2011" name="Stand. Genomic Sci.">
        <title>Complete genome sequence of Weeksella virosa type strain (9751).</title>
        <authorList>
            <person name="Lang E."/>
            <person name="Teshima H."/>
            <person name="Lucas S."/>
            <person name="Lapidus A."/>
            <person name="Hammon N."/>
            <person name="Deshpande S."/>
            <person name="Nolan M."/>
            <person name="Cheng J.F."/>
            <person name="Pitluck S."/>
            <person name="Liolios K."/>
            <person name="Pagani I."/>
            <person name="Mikhailova N."/>
            <person name="Ivanova N."/>
            <person name="Mavromatis K."/>
            <person name="Pati A."/>
            <person name="Tapia R."/>
            <person name="Han C."/>
            <person name="Goodwin L."/>
            <person name="Chen A."/>
            <person name="Palaniappan K."/>
            <person name="Land M."/>
            <person name="Hauser L."/>
            <person name="Chang Y.J."/>
            <person name="Jeffries C.D."/>
            <person name="Brambilla E.M."/>
            <person name="Kopitz M."/>
            <person name="Rohde M."/>
            <person name="Goker M."/>
            <person name="Tindall B.J."/>
            <person name="Detter J.C."/>
            <person name="Woyke T."/>
            <person name="Bristow J."/>
            <person name="Eisen J.A."/>
            <person name="Markowitz V."/>
            <person name="Hugenholtz P."/>
            <person name="Klenk H.P."/>
            <person name="Kyrpides N.C."/>
        </authorList>
    </citation>
    <scope>NUCLEOTIDE SEQUENCE [LARGE SCALE GENOMIC DNA]</scope>
    <source>
        <strain evidence="3">ATCC 43766 / DSM 16922 / JCM 21250 / NBRC 16016 / NCTC 11634 / CL345/78</strain>
    </source>
</reference>
<dbReference type="OrthoDB" id="9812454at2"/>
<dbReference type="Proteomes" id="UP000008641">
    <property type="component" value="Chromosome"/>
</dbReference>
<name>F0P2Z1_WEEVC</name>
<feature type="region of interest" description="Disordered" evidence="1">
    <location>
        <begin position="24"/>
        <end position="45"/>
    </location>
</feature>
<evidence type="ECO:0000313" key="2">
    <source>
        <dbReference type="EMBL" id="ADX67903.1"/>
    </source>
</evidence>
<sequence length="663" mass="77239">MKHSLSLLIGILTIPLLGQIDRNQTSDSSPYSVIQQDTLRRRPLQSNSQDDSIVYVKRVISDYQFWRNDQKREIVDTTLTIDSYYKQNFVEKDLFGKMPFPNIGRPFTALEVDNKRFGVALLPAGKRENYLYAEDIRYFDVKTPMTQFVYENGVREGNYLSSLFTHNLNSQFNYAVQYRGLRSQGLYRRELAANNALVISSNYHTKDKRLSVWGHFSRQNIDNQENNGLQDIHDFIDGKDRNLTNVRNIEVNMNETQSKYDSRRYFLGASYGILPKYTADSTFYHAVKLSNQLTFEDQIYKINSSQTDLAPWITGENNLVGLMFLNEKKLKSFTNLTTAEFQWSDRLTIDAGLKYQNVRLFGRDDYPYYPNSIQNIPYKWSQNLIGLIGQLQFDWSDRLSLHGHLEFLQSEDFGSLYNIDAALKIAPIKGYAITAGVLMQADLPAINAMYNQSPIEQFNYFYNDFNTVKSRKLYGVLSLEKLNTQIEAAYFNLDDYLYYRADLLPAQLDDAIQSFKIKGRNHLSYNGFNLVSTLQYQKTTKNEEYMPLPEFLVRETLYWQGKVFNRKAEIQTGVNVYYFSSFDALGFTPIFNEFYLQNPAQLQPIGNHPMIDLFINAKIRNMRIFIRGDHFNALFGKRDYFSSPGTPYRGFKFQIGIKWDLFT</sequence>
<dbReference type="RefSeq" id="WP_013598293.1">
    <property type="nucleotide sequence ID" value="NC_015144.1"/>
</dbReference>
<dbReference type="STRING" id="865938.Weevi_1194"/>
<dbReference type="Pfam" id="PF14121">
    <property type="entry name" value="Porin_10"/>
    <property type="match status" value="1"/>
</dbReference>
<dbReference type="HOGENOM" id="CLU_025041_0_0_10"/>
<accession>F0P2Z1</accession>
<dbReference type="SUPFAM" id="SSF56935">
    <property type="entry name" value="Porins"/>
    <property type="match status" value="1"/>
</dbReference>
<feature type="compositionally biased region" description="Polar residues" evidence="1">
    <location>
        <begin position="24"/>
        <end position="37"/>
    </location>
</feature>
<reference evidence="3" key="2">
    <citation type="journal article" date="2011" name="Stand. Genomic Sci.">
        <title>Complete genome sequence of Weeksella virosa type strain (9751T).</title>
        <authorList>
            <person name="Lang E."/>
            <person name="Teshima H."/>
            <person name="Lucas S."/>
            <person name="Lapidus A."/>
            <person name="Hammon N."/>
            <person name="Deshpande S."/>
            <person name="Nolan M."/>
            <person name="Cheng J."/>
            <person name="Pitluck S."/>
            <person name="Liolios K."/>
            <person name="Pagani I."/>
            <person name="Mikhailova N."/>
            <person name="Ivanova N."/>
            <person name="Mavromatis K."/>
            <person name="Pati A."/>
            <person name="Tapia R."/>
            <person name="Han C."/>
            <person name="Goodwin L."/>
            <person name="Chen A."/>
            <person name="Palaniappan K."/>
            <person name="Land M."/>
            <person name="Hauser L."/>
            <person name="Chang Y."/>
            <person name="Jeffries C."/>
            <person name="Brambilla E."/>
            <person name="Kopitz M."/>
            <person name="Rohde M."/>
            <person name="Goker M."/>
            <person name="Tindall B."/>
            <person name="Detter J."/>
            <person name="Woyke T."/>
            <person name="Bristow J."/>
            <person name="Eisen J."/>
            <person name="Markowitz V."/>
            <person name="Hugenholtz P."/>
            <person name="Klenk H."/>
            <person name="Kyrpides N."/>
        </authorList>
    </citation>
    <scope>NUCLEOTIDE SEQUENCE [LARGE SCALE GENOMIC DNA]</scope>
    <source>
        <strain evidence="3">ATCC 43766 / DSM 16922 / JCM 21250 / NBRC 16016 / NCTC 11634 / CL345/78</strain>
    </source>
</reference>
<dbReference type="eggNOG" id="COG4206">
    <property type="taxonomic scope" value="Bacteria"/>
</dbReference>
<evidence type="ECO:0008006" key="4">
    <source>
        <dbReference type="Google" id="ProtNLM"/>
    </source>
</evidence>
<proteinExistence type="predicted"/>
<evidence type="ECO:0000313" key="3">
    <source>
        <dbReference type="Proteomes" id="UP000008641"/>
    </source>
</evidence>
<evidence type="ECO:0000256" key="1">
    <source>
        <dbReference type="SAM" id="MobiDB-lite"/>
    </source>
</evidence>
<dbReference type="EMBL" id="CP002455">
    <property type="protein sequence ID" value="ADX67903.1"/>
    <property type="molecule type" value="Genomic_DNA"/>
</dbReference>
<organism evidence="2 3">
    <name type="scientific">Weeksella virosa (strain ATCC 43766 / DSM 16922 / JCM 21250 / CCUG 30538 / CDC 9751 / IAM 14551 / NBRC 16016 / NCTC 11634 / CL345/78)</name>
    <dbReference type="NCBI Taxonomy" id="865938"/>
    <lineage>
        <taxon>Bacteria</taxon>
        <taxon>Pseudomonadati</taxon>
        <taxon>Bacteroidota</taxon>
        <taxon>Flavobacteriia</taxon>
        <taxon>Flavobacteriales</taxon>
        <taxon>Weeksellaceae</taxon>
        <taxon>Weeksella</taxon>
    </lineage>
</organism>
<dbReference type="KEGG" id="wvi:Weevi_1194"/>
<keyword evidence="3" id="KW-1185">Reference proteome</keyword>
<dbReference type="AlphaFoldDB" id="F0P2Z1"/>